<dbReference type="Proteomes" id="UP000476411">
    <property type="component" value="Chromosome"/>
</dbReference>
<reference evidence="1 2" key="1">
    <citation type="submission" date="2020-01" db="EMBL/GenBank/DDBJ databases">
        <title>Complete genome sequence of Chitinophaga sp. H33E-04 isolated from quinoa roots.</title>
        <authorList>
            <person name="Weon H.-Y."/>
            <person name="Lee S.A."/>
        </authorList>
    </citation>
    <scope>NUCLEOTIDE SEQUENCE [LARGE SCALE GENOMIC DNA]</scope>
    <source>
        <strain evidence="1 2">H33E-04</strain>
    </source>
</reference>
<dbReference type="EMBL" id="CP048113">
    <property type="protein sequence ID" value="QHS59102.1"/>
    <property type="molecule type" value="Genomic_DNA"/>
</dbReference>
<sequence length="304" mass="34827">MAHLFEFRNQIVNVDGKQRLQYFAKLNGPEEDEFYLGFNAKYKNNIGIARYARKGDLQQYNPDDYSGKYGFWSTFIYPTSTVESSNSFLCTNTYDRAFFTFTFLQFAAHVPNGDFVCFLREMLQLPQAADYFPRLKLINGRIYYQPAQGKPSPLESDTSTQQLMEYLNPSVLQIEEQELLCCARLVHWTLYHAEAREMQVKHGIALFQKNMPVYDRKFGLNGYPASVCLMICDILHQGRGKVNEIKSAIDTGKNYQKAFNNLCQIGLSNYGSRITGLKKVVGELTEAGKLNMVYDSNSKNFIPA</sequence>
<proteinExistence type="predicted"/>
<organism evidence="1 2">
    <name type="scientific">Chitinophaga agri</name>
    <dbReference type="NCBI Taxonomy" id="2703787"/>
    <lineage>
        <taxon>Bacteria</taxon>
        <taxon>Pseudomonadati</taxon>
        <taxon>Bacteroidota</taxon>
        <taxon>Chitinophagia</taxon>
        <taxon>Chitinophagales</taxon>
        <taxon>Chitinophagaceae</taxon>
        <taxon>Chitinophaga</taxon>
    </lineage>
</organism>
<dbReference type="AlphaFoldDB" id="A0A6B9Z9W6"/>
<protein>
    <submittedName>
        <fullName evidence="1">Uncharacterized protein</fullName>
    </submittedName>
</protein>
<evidence type="ECO:0000313" key="2">
    <source>
        <dbReference type="Proteomes" id="UP000476411"/>
    </source>
</evidence>
<dbReference type="KEGG" id="chih:GWR21_05680"/>
<keyword evidence="2" id="KW-1185">Reference proteome</keyword>
<name>A0A6B9Z9W6_9BACT</name>
<gene>
    <name evidence="1" type="ORF">GWR21_05680</name>
</gene>
<evidence type="ECO:0000313" key="1">
    <source>
        <dbReference type="EMBL" id="QHS59102.1"/>
    </source>
</evidence>
<dbReference type="RefSeq" id="WP_162330804.1">
    <property type="nucleotide sequence ID" value="NZ_CP048113.1"/>
</dbReference>
<accession>A0A6B9Z9W6</accession>